<evidence type="ECO:0000313" key="3">
    <source>
        <dbReference type="Proteomes" id="UP001164286"/>
    </source>
</evidence>
<keyword evidence="3" id="KW-1185">Reference proteome</keyword>
<proteinExistence type="predicted"/>
<dbReference type="EMBL" id="JAKWFO010000001">
    <property type="protein sequence ID" value="KAI9639728.1"/>
    <property type="molecule type" value="Genomic_DNA"/>
</dbReference>
<feature type="transmembrane region" description="Helical" evidence="1">
    <location>
        <begin position="41"/>
        <end position="62"/>
    </location>
</feature>
<keyword evidence="1" id="KW-0812">Transmembrane</keyword>
<dbReference type="Proteomes" id="UP001164286">
    <property type="component" value="Unassembled WGS sequence"/>
</dbReference>
<keyword evidence="1" id="KW-0472">Membrane</keyword>
<dbReference type="RefSeq" id="XP_052949505.1">
    <property type="nucleotide sequence ID" value="XM_053087889.1"/>
</dbReference>
<comment type="caution">
    <text evidence="2">The sequence shown here is derived from an EMBL/GenBank/DDBJ whole genome shotgun (WGS) entry which is preliminary data.</text>
</comment>
<gene>
    <name evidence="2" type="ORF">MKK02DRAFT_29723</name>
</gene>
<reference evidence="2" key="1">
    <citation type="journal article" date="2022" name="G3 (Bethesda)">
        <title>High quality genome of the basidiomycete yeast Dioszegia hungarica PDD-24b-2 isolated from cloud water.</title>
        <authorList>
            <person name="Jarrige D."/>
            <person name="Haridas S."/>
            <person name="Bleykasten-Grosshans C."/>
            <person name="Joly M."/>
            <person name="Nadalig T."/>
            <person name="Sancelme M."/>
            <person name="Vuilleumier S."/>
            <person name="Grigoriev I.V."/>
            <person name="Amato P."/>
            <person name="Bringel F."/>
        </authorList>
    </citation>
    <scope>NUCLEOTIDE SEQUENCE</scope>
    <source>
        <strain evidence="2">PDD-24b-2</strain>
    </source>
</reference>
<evidence type="ECO:0000256" key="1">
    <source>
        <dbReference type="SAM" id="Phobius"/>
    </source>
</evidence>
<name>A0AA38HDK2_9TREE</name>
<evidence type="ECO:0000313" key="2">
    <source>
        <dbReference type="EMBL" id="KAI9639728.1"/>
    </source>
</evidence>
<dbReference type="AlphaFoldDB" id="A0AA38HDK2"/>
<organism evidence="2 3">
    <name type="scientific">Dioszegia hungarica</name>
    <dbReference type="NCBI Taxonomy" id="4972"/>
    <lineage>
        <taxon>Eukaryota</taxon>
        <taxon>Fungi</taxon>
        <taxon>Dikarya</taxon>
        <taxon>Basidiomycota</taxon>
        <taxon>Agaricomycotina</taxon>
        <taxon>Tremellomycetes</taxon>
        <taxon>Tremellales</taxon>
        <taxon>Bulleribasidiaceae</taxon>
        <taxon>Dioszegia</taxon>
    </lineage>
</organism>
<sequence>MVRWYPEAPADKRGWRYAIWKKRMMLSSTLGFSMLQTWETVLVLTLLFALTLIFWLSVFNLYPRYFAYLSRRFSYYVFEDENASLSAALREWAREGVRRVLGSGAAAGGKAKVLAAGEL</sequence>
<dbReference type="GeneID" id="77727094"/>
<keyword evidence="1" id="KW-1133">Transmembrane helix</keyword>
<accession>A0AA38HDK2</accession>
<protein>
    <submittedName>
        <fullName evidence="2">Uncharacterized protein</fullName>
    </submittedName>
</protein>